<comment type="caution">
    <text evidence="1">The sequence shown here is derived from an EMBL/GenBank/DDBJ whole genome shotgun (WGS) entry which is preliminary data.</text>
</comment>
<dbReference type="Proteomes" id="UP000541444">
    <property type="component" value="Unassembled WGS sequence"/>
</dbReference>
<dbReference type="OrthoDB" id="1492457at2759"/>
<name>A0A7J7NJL6_9MAGN</name>
<evidence type="ECO:0000313" key="1">
    <source>
        <dbReference type="EMBL" id="KAF6167367.1"/>
    </source>
</evidence>
<protein>
    <submittedName>
        <fullName evidence="1">Uncharacterized protein</fullName>
    </submittedName>
</protein>
<gene>
    <name evidence="1" type="ORF">GIB67_020673</name>
</gene>
<dbReference type="AlphaFoldDB" id="A0A7J7NJL6"/>
<organism evidence="1 2">
    <name type="scientific">Kingdonia uniflora</name>
    <dbReference type="NCBI Taxonomy" id="39325"/>
    <lineage>
        <taxon>Eukaryota</taxon>
        <taxon>Viridiplantae</taxon>
        <taxon>Streptophyta</taxon>
        <taxon>Embryophyta</taxon>
        <taxon>Tracheophyta</taxon>
        <taxon>Spermatophyta</taxon>
        <taxon>Magnoliopsida</taxon>
        <taxon>Ranunculales</taxon>
        <taxon>Circaeasteraceae</taxon>
        <taxon>Kingdonia</taxon>
    </lineage>
</organism>
<dbReference type="EMBL" id="JACGCM010000750">
    <property type="protein sequence ID" value="KAF6167367.1"/>
    <property type="molecule type" value="Genomic_DNA"/>
</dbReference>
<accession>A0A7J7NJL6</accession>
<proteinExistence type="predicted"/>
<keyword evidence="2" id="KW-1185">Reference proteome</keyword>
<reference evidence="1 2" key="1">
    <citation type="journal article" date="2020" name="IScience">
        <title>Genome Sequencing of the Endangered Kingdonia uniflora (Circaeasteraceae, Ranunculales) Reveals Potential Mechanisms of Evolutionary Specialization.</title>
        <authorList>
            <person name="Sun Y."/>
            <person name="Deng T."/>
            <person name="Zhang A."/>
            <person name="Moore M.J."/>
            <person name="Landis J.B."/>
            <person name="Lin N."/>
            <person name="Zhang H."/>
            <person name="Zhang X."/>
            <person name="Huang J."/>
            <person name="Zhang X."/>
            <person name="Sun H."/>
            <person name="Wang H."/>
        </authorList>
    </citation>
    <scope>NUCLEOTIDE SEQUENCE [LARGE SCALE GENOMIC DNA]</scope>
    <source>
        <strain evidence="1">TB1705</strain>
        <tissue evidence="1">Leaf</tissue>
    </source>
</reference>
<sequence>MLSRKLTHFSHASEIAIKRMRYMDYVLKVDAQVHYLCYKYLLSELCQTNSSITAKAVEWDSVCSNNLNPYDKTALGVHDSAYEAQVPVVAMANAKSPSQIVNNGPRMVSVPTVASSFHHLKATCFYKVIY</sequence>
<evidence type="ECO:0000313" key="2">
    <source>
        <dbReference type="Proteomes" id="UP000541444"/>
    </source>
</evidence>